<dbReference type="InterPro" id="IPR010987">
    <property type="entry name" value="Glutathione-S-Trfase_C-like"/>
</dbReference>
<gene>
    <name evidence="10" type="ORF">R3I93_014474</name>
</gene>
<dbReference type="InterPro" id="IPR051369">
    <property type="entry name" value="GST_Theta"/>
</dbReference>
<dbReference type="PANTHER" id="PTHR43917:SF9">
    <property type="entry name" value="GLUTATHIONE S-TRANSFERASE THETA-1"/>
    <property type="match status" value="1"/>
</dbReference>
<evidence type="ECO:0000259" key="8">
    <source>
        <dbReference type="PROSITE" id="PS50404"/>
    </source>
</evidence>
<dbReference type="SUPFAM" id="SSF47616">
    <property type="entry name" value="GST C-terminal domain-like"/>
    <property type="match status" value="1"/>
</dbReference>
<organism evidence="10 11">
    <name type="scientific">Phoxinus phoxinus</name>
    <name type="common">Eurasian minnow</name>
    <dbReference type="NCBI Taxonomy" id="58324"/>
    <lineage>
        <taxon>Eukaryota</taxon>
        <taxon>Metazoa</taxon>
        <taxon>Chordata</taxon>
        <taxon>Craniata</taxon>
        <taxon>Vertebrata</taxon>
        <taxon>Euteleostomi</taxon>
        <taxon>Actinopterygii</taxon>
        <taxon>Neopterygii</taxon>
        <taxon>Teleostei</taxon>
        <taxon>Ostariophysi</taxon>
        <taxon>Cypriniformes</taxon>
        <taxon>Leuciscidae</taxon>
        <taxon>Phoxininae</taxon>
        <taxon>Phoxinus</taxon>
    </lineage>
</organism>
<evidence type="ECO:0000256" key="6">
    <source>
        <dbReference type="ARBA" id="ARBA00022679"/>
    </source>
</evidence>
<dbReference type="SUPFAM" id="SSF52833">
    <property type="entry name" value="Thioredoxin-like"/>
    <property type="match status" value="1"/>
</dbReference>
<dbReference type="CDD" id="cd03183">
    <property type="entry name" value="GST_C_Theta"/>
    <property type="match status" value="1"/>
</dbReference>
<accession>A0AAN9CTC9</accession>
<dbReference type="InterPro" id="IPR004046">
    <property type="entry name" value="GST_C"/>
</dbReference>
<dbReference type="EC" id="2.5.1.18" evidence="4"/>
<keyword evidence="5" id="KW-0963">Cytoplasm</keyword>
<dbReference type="InterPro" id="IPR036249">
    <property type="entry name" value="Thioredoxin-like_sf"/>
</dbReference>
<comment type="subunit">
    <text evidence="3">Homodimer.</text>
</comment>
<evidence type="ECO:0000256" key="5">
    <source>
        <dbReference type="ARBA" id="ARBA00022490"/>
    </source>
</evidence>
<comment type="caution">
    <text evidence="10">The sequence shown here is derived from an EMBL/GenBank/DDBJ whole genome shotgun (WGS) entry which is preliminary data.</text>
</comment>
<reference evidence="10 11" key="1">
    <citation type="submission" date="2024-02" db="EMBL/GenBank/DDBJ databases">
        <title>Chromosome-level genome assembly of the Eurasian Minnow (Phoxinus phoxinus).</title>
        <authorList>
            <person name="Oriowo T.O."/>
            <person name="Martin S."/>
            <person name="Stange M."/>
            <person name="Chrysostomakis Y."/>
            <person name="Brown T."/>
            <person name="Winkler S."/>
            <person name="Kukowka S."/>
            <person name="Myers E.W."/>
            <person name="Bohne A."/>
        </authorList>
    </citation>
    <scope>NUCLEOTIDE SEQUENCE [LARGE SCALE GENOMIC DNA]</scope>
    <source>
        <strain evidence="10">ZFMK-TIS-60720</strain>
        <tissue evidence="10">Whole Organism</tissue>
    </source>
</reference>
<dbReference type="InterPro" id="IPR036282">
    <property type="entry name" value="Glutathione-S-Trfase_C_sf"/>
</dbReference>
<dbReference type="AlphaFoldDB" id="A0AAN9CTC9"/>
<evidence type="ECO:0000256" key="2">
    <source>
        <dbReference type="ARBA" id="ARBA00009899"/>
    </source>
</evidence>
<keyword evidence="11" id="KW-1185">Reference proteome</keyword>
<dbReference type="InterPro" id="IPR004045">
    <property type="entry name" value="Glutathione_S-Trfase_N"/>
</dbReference>
<comment type="subcellular location">
    <subcellularLocation>
        <location evidence="1">Cytoplasm</location>
    </subcellularLocation>
</comment>
<dbReference type="Pfam" id="PF00043">
    <property type="entry name" value="GST_C"/>
    <property type="match status" value="1"/>
</dbReference>
<dbReference type="GO" id="GO:0006749">
    <property type="term" value="P:glutathione metabolic process"/>
    <property type="evidence" value="ECO:0007669"/>
    <property type="project" value="TreeGrafter"/>
</dbReference>
<evidence type="ECO:0000256" key="4">
    <source>
        <dbReference type="ARBA" id="ARBA00012452"/>
    </source>
</evidence>
<dbReference type="PROSITE" id="PS50405">
    <property type="entry name" value="GST_CTER"/>
    <property type="match status" value="1"/>
</dbReference>
<dbReference type="GO" id="GO:0004364">
    <property type="term" value="F:glutathione transferase activity"/>
    <property type="evidence" value="ECO:0007669"/>
    <property type="project" value="UniProtKB-EC"/>
</dbReference>
<dbReference type="InterPro" id="IPR040079">
    <property type="entry name" value="Glutathione_S-Trfase"/>
</dbReference>
<comment type="similarity">
    <text evidence="2">Belongs to the GST superfamily. Theta family.</text>
</comment>
<protein>
    <recommendedName>
        <fullName evidence="4">glutathione transferase</fullName>
        <ecNumber evidence="4">2.5.1.18</ecNumber>
    </recommendedName>
</protein>
<dbReference type="Gene3D" id="1.20.1050.10">
    <property type="match status" value="1"/>
</dbReference>
<name>A0AAN9CTC9_9TELE</name>
<dbReference type="EMBL" id="JAYKXH010000015">
    <property type="protein sequence ID" value="KAK7143329.1"/>
    <property type="molecule type" value="Genomic_DNA"/>
</dbReference>
<evidence type="ECO:0000313" key="11">
    <source>
        <dbReference type="Proteomes" id="UP001364617"/>
    </source>
</evidence>
<evidence type="ECO:0000256" key="3">
    <source>
        <dbReference type="ARBA" id="ARBA00011738"/>
    </source>
</evidence>
<evidence type="ECO:0000256" key="7">
    <source>
        <dbReference type="ARBA" id="ARBA00047960"/>
    </source>
</evidence>
<dbReference type="Gene3D" id="3.40.30.10">
    <property type="entry name" value="Glutaredoxin"/>
    <property type="match status" value="1"/>
</dbReference>
<evidence type="ECO:0000313" key="10">
    <source>
        <dbReference type="EMBL" id="KAK7143329.1"/>
    </source>
</evidence>
<dbReference type="PROSITE" id="PS50404">
    <property type="entry name" value="GST_NTER"/>
    <property type="match status" value="1"/>
</dbReference>
<dbReference type="GO" id="GO:0005737">
    <property type="term" value="C:cytoplasm"/>
    <property type="evidence" value="ECO:0007669"/>
    <property type="project" value="UniProtKB-SubCell"/>
</dbReference>
<dbReference type="InterPro" id="IPR040077">
    <property type="entry name" value="GST_C_Theta"/>
</dbReference>
<dbReference type="SFLD" id="SFLDS00019">
    <property type="entry name" value="Glutathione_Transferase_(cytos"/>
    <property type="match status" value="1"/>
</dbReference>
<dbReference type="PANTHER" id="PTHR43917">
    <property type="match status" value="1"/>
</dbReference>
<dbReference type="Pfam" id="PF02798">
    <property type="entry name" value="GST_N"/>
    <property type="match status" value="1"/>
</dbReference>
<dbReference type="Proteomes" id="UP001364617">
    <property type="component" value="Unassembled WGS sequence"/>
</dbReference>
<sequence>MSCALVSVQSSTGCGVAVIYTPCRSVYIFTKKNNIQFDHKKITLFDGYQYGEEYGKINLLRKLPAIKDGDFCLAESIAIMMYLAEKFHTPDHWYPADLQKRARVNEYLSWQHTAIRTHGSRILWFKLLIPKAMGVEVPKEKLDNAVESFDGSLKLFEEKFLQGKPFIVGDQISLADLVAIVEIMQPVGAGMDVFENRPKLKAWKDRVREEIGAELFDEAHQTILSLQEEVKTMDPKKMEPLRSKILKYFLS</sequence>
<keyword evidence="6" id="KW-0808">Transferase</keyword>
<evidence type="ECO:0000256" key="1">
    <source>
        <dbReference type="ARBA" id="ARBA00004496"/>
    </source>
</evidence>
<feature type="domain" description="GST C-terminal" evidence="9">
    <location>
        <begin position="97"/>
        <end position="241"/>
    </location>
</feature>
<dbReference type="FunFam" id="1.20.1050.10:FF:000008">
    <property type="entry name" value="Glutathione S-transferase theta-1"/>
    <property type="match status" value="1"/>
</dbReference>
<dbReference type="SFLD" id="SFLDG00358">
    <property type="entry name" value="Main_(cytGST)"/>
    <property type="match status" value="1"/>
</dbReference>
<proteinExistence type="inferred from homology"/>
<evidence type="ECO:0000259" key="9">
    <source>
        <dbReference type="PROSITE" id="PS50405"/>
    </source>
</evidence>
<comment type="catalytic activity">
    <reaction evidence="7">
        <text>RX + glutathione = an S-substituted glutathione + a halide anion + H(+)</text>
        <dbReference type="Rhea" id="RHEA:16437"/>
        <dbReference type="ChEBI" id="CHEBI:15378"/>
        <dbReference type="ChEBI" id="CHEBI:16042"/>
        <dbReference type="ChEBI" id="CHEBI:17792"/>
        <dbReference type="ChEBI" id="CHEBI:57925"/>
        <dbReference type="ChEBI" id="CHEBI:90779"/>
        <dbReference type="EC" id="2.5.1.18"/>
    </reaction>
</comment>
<feature type="domain" description="GST N-terminal" evidence="8">
    <location>
        <begin position="10"/>
        <end position="91"/>
    </location>
</feature>